<proteinExistence type="predicted"/>
<dbReference type="Proteomes" id="UP001410394">
    <property type="component" value="Unassembled WGS sequence"/>
</dbReference>
<protein>
    <submittedName>
        <fullName evidence="2">Toxin-antitoxin system toxin component, PIN family</fullName>
    </submittedName>
</protein>
<reference evidence="2 3" key="1">
    <citation type="journal article" date="2018" name="Int. J. Syst. Evol. Microbiol.">
        <title>Uliginosibacterium sediminicola sp. nov., isolated from freshwater sediment.</title>
        <authorList>
            <person name="Hwang W.M."/>
            <person name="Kim S.M."/>
            <person name="Kang K."/>
            <person name="Ahn T.Y."/>
        </authorList>
    </citation>
    <scope>NUCLEOTIDE SEQUENCE [LARGE SCALE GENOMIC DNA]</scope>
    <source>
        <strain evidence="2 3">M1-21</strain>
    </source>
</reference>
<dbReference type="InterPro" id="IPR002850">
    <property type="entry name" value="PIN_toxin-like"/>
</dbReference>
<sequence length="167" mass="18989">MTTHTLQLPPAGSPLRVVLDTNVVMAFWHFCDPKLLSLLAWLRARNSVLLTRRECLEELERVLAYRQFGIAPEKQASVLAEYQGVTECLADPDEAQMLAAAALPRCKDRDDQKFLQLAWEGEAHLLITRDKMLLALNRRPIYRDRLNIITPEKLIKALQASAEIELA</sequence>
<dbReference type="PANTHER" id="PTHR34610">
    <property type="entry name" value="SSL7007 PROTEIN"/>
    <property type="match status" value="1"/>
</dbReference>
<dbReference type="Pfam" id="PF13470">
    <property type="entry name" value="PIN_3"/>
    <property type="match status" value="1"/>
</dbReference>
<dbReference type="RefSeq" id="WP_345917913.1">
    <property type="nucleotide sequence ID" value="NZ_JBDIVE010000001.1"/>
</dbReference>
<accession>A0ABU9YTV6</accession>
<gene>
    <name evidence="2" type="ORF">ABDB84_01570</name>
</gene>
<evidence type="ECO:0000259" key="1">
    <source>
        <dbReference type="Pfam" id="PF13470"/>
    </source>
</evidence>
<evidence type="ECO:0000313" key="2">
    <source>
        <dbReference type="EMBL" id="MEN3067145.1"/>
    </source>
</evidence>
<feature type="domain" description="PIN" evidence="1">
    <location>
        <begin position="16"/>
        <end position="131"/>
    </location>
</feature>
<dbReference type="EMBL" id="JBDIVE010000001">
    <property type="protein sequence ID" value="MEN3067145.1"/>
    <property type="molecule type" value="Genomic_DNA"/>
</dbReference>
<dbReference type="NCBIfam" id="TIGR00305">
    <property type="entry name" value="putative toxin-antitoxin system toxin component, PIN family"/>
    <property type="match status" value="1"/>
</dbReference>
<dbReference type="InterPro" id="IPR002716">
    <property type="entry name" value="PIN_dom"/>
</dbReference>
<name>A0ABU9YTV6_9RHOO</name>
<keyword evidence="3" id="KW-1185">Reference proteome</keyword>
<dbReference type="InterPro" id="IPR029060">
    <property type="entry name" value="PIN-like_dom_sf"/>
</dbReference>
<evidence type="ECO:0000313" key="3">
    <source>
        <dbReference type="Proteomes" id="UP001410394"/>
    </source>
</evidence>
<dbReference type="SUPFAM" id="SSF88723">
    <property type="entry name" value="PIN domain-like"/>
    <property type="match status" value="1"/>
</dbReference>
<dbReference type="PANTHER" id="PTHR34610:SF3">
    <property type="entry name" value="SSL7007 PROTEIN"/>
    <property type="match status" value="1"/>
</dbReference>
<comment type="caution">
    <text evidence="2">The sequence shown here is derived from an EMBL/GenBank/DDBJ whole genome shotgun (WGS) entry which is preliminary data.</text>
</comment>
<organism evidence="2 3">
    <name type="scientific">Uliginosibacterium sediminicola</name>
    <dbReference type="NCBI Taxonomy" id="2024550"/>
    <lineage>
        <taxon>Bacteria</taxon>
        <taxon>Pseudomonadati</taxon>
        <taxon>Pseudomonadota</taxon>
        <taxon>Betaproteobacteria</taxon>
        <taxon>Rhodocyclales</taxon>
        <taxon>Zoogloeaceae</taxon>
        <taxon>Uliginosibacterium</taxon>
    </lineage>
</organism>